<dbReference type="CDD" id="cd06974">
    <property type="entry name" value="TerD_like"/>
    <property type="match status" value="1"/>
</dbReference>
<dbReference type="AlphaFoldDB" id="A0A3P2A3I4"/>
<dbReference type="InterPro" id="IPR003325">
    <property type="entry name" value="TerD"/>
</dbReference>
<dbReference type="Proteomes" id="UP000269923">
    <property type="component" value="Unassembled WGS sequence"/>
</dbReference>
<dbReference type="OrthoDB" id="9758751at2"/>
<accession>A0A3P2A3I4</accession>
<organism evidence="3 4">
    <name type="scientific">Conchiformibius steedae</name>
    <dbReference type="NCBI Taxonomy" id="153493"/>
    <lineage>
        <taxon>Bacteria</taxon>
        <taxon>Pseudomonadati</taxon>
        <taxon>Pseudomonadota</taxon>
        <taxon>Betaproteobacteria</taxon>
        <taxon>Neisseriales</taxon>
        <taxon>Neisseriaceae</taxon>
        <taxon>Conchiformibius</taxon>
    </lineage>
</organism>
<keyword evidence="4" id="KW-1185">Reference proteome</keyword>
<feature type="domain" description="Helicase HerA-like C-terminal" evidence="2">
    <location>
        <begin position="17"/>
        <end position="428"/>
    </location>
</feature>
<feature type="domain" description="TerD" evidence="1">
    <location>
        <begin position="462"/>
        <end position="632"/>
    </location>
</feature>
<evidence type="ECO:0000313" key="3">
    <source>
        <dbReference type="EMBL" id="RRD88810.1"/>
    </source>
</evidence>
<evidence type="ECO:0000313" key="4">
    <source>
        <dbReference type="Proteomes" id="UP000269923"/>
    </source>
</evidence>
<dbReference type="Gene3D" id="3.40.50.300">
    <property type="entry name" value="P-loop containing nucleotide triphosphate hydrolases"/>
    <property type="match status" value="2"/>
</dbReference>
<reference evidence="3 4" key="1">
    <citation type="submission" date="2018-11" db="EMBL/GenBank/DDBJ databases">
        <title>Genomes From Bacteria Associated with the Canine Oral Cavity: a Test Case for Automated Genome-Based Taxonomic Assignment.</title>
        <authorList>
            <person name="Coil D.A."/>
            <person name="Jospin G."/>
            <person name="Darling A.E."/>
            <person name="Wallis C."/>
            <person name="Davis I.J."/>
            <person name="Harris S."/>
            <person name="Eisen J.A."/>
            <person name="Holcombe L.J."/>
            <person name="O'Flynn C."/>
        </authorList>
    </citation>
    <scope>NUCLEOTIDE SEQUENCE [LARGE SCALE GENOMIC DNA]</scope>
    <source>
        <strain evidence="3 4">COT-280</strain>
    </source>
</reference>
<dbReference type="STRING" id="1121352.GCA_000620925_01861"/>
<dbReference type="SUPFAM" id="SSF52540">
    <property type="entry name" value="P-loop containing nucleoside triphosphate hydrolases"/>
    <property type="match status" value="1"/>
</dbReference>
<dbReference type="Pfam" id="PF02342">
    <property type="entry name" value="TerD"/>
    <property type="match status" value="1"/>
</dbReference>
<evidence type="ECO:0000259" key="1">
    <source>
        <dbReference type="Pfam" id="PF02342"/>
    </source>
</evidence>
<name>A0A3P2A3I4_9NEIS</name>
<dbReference type="Pfam" id="PF05872">
    <property type="entry name" value="HerA_C"/>
    <property type="match status" value="1"/>
</dbReference>
<dbReference type="InterPro" id="IPR027417">
    <property type="entry name" value="P-loop_NTPase"/>
</dbReference>
<proteinExistence type="predicted"/>
<dbReference type="Gene3D" id="2.60.60.30">
    <property type="entry name" value="sav2460 like domains"/>
    <property type="match status" value="1"/>
</dbReference>
<dbReference type="PANTHER" id="PTHR30121">
    <property type="entry name" value="UNCHARACTERIZED PROTEIN YJGR-RELATED"/>
    <property type="match status" value="1"/>
</dbReference>
<dbReference type="InterPro" id="IPR051162">
    <property type="entry name" value="T4SS_component"/>
</dbReference>
<evidence type="ECO:0000259" key="2">
    <source>
        <dbReference type="Pfam" id="PF05872"/>
    </source>
</evidence>
<dbReference type="InterPro" id="IPR033186">
    <property type="entry name" value="HerA_C"/>
</dbReference>
<dbReference type="EMBL" id="RQYC01000032">
    <property type="protein sequence ID" value="RRD88810.1"/>
    <property type="molecule type" value="Genomic_DNA"/>
</dbReference>
<sequence>MIGMHTLAYNEKFDTFQIIGNMANRHGLIAGATGTGKTVTLRKMVEVFSSQGIPVFLADVKGDLSGLVKAGTAEGKIGSRLDELGLNAEYFSGFPVRFWDVYGQTGIPVRVSMEQMGVLLLARLMNLNDAQEGVLNLVFRVAQDKNWRLIDIADLRSMLNYVSQNRHQYQTIYGNVSTSTIGAIQRQLLQLESEQAEKFFGLPKLDLHDWLQQRKQQGIINILNADKLIYSPRLYSAFMLWFLEELFRMMPEKGDGGLPEFVMFFDEAHLMFDDGHPALMRKIEQMVRLIRSKGVGIYFITQSPADIPESVLGQLNNRVQHALRAYTPREQKAVRTAAETFRPNPHLNAVQAISELAVGEALVSFLDKDGIPGMVQRTWIMPPRSRLLPLNDTELQEYVQADPLYIRYRDSEKVFSAYDEIELLAQQQIDEDNHDVTIGNTDFITHITVTPTISLKSVECQHLTKGQNALIPLNGSARLLVRLGWQAPANTVLDISVFMLDKQKKVISDNHMIFYNQTASPCGSVILHPDGRRQSDINLSAVPESVHTLLFAVTADTAGTTNHVEFGAVNHAFISIYDEQGINELMRFDLPDDVHQETAMIFGEIYRYQNDWKFRAVAQGYAGGLDSLCKQYGLLVS</sequence>
<comment type="caution">
    <text evidence="3">The sequence shown here is derived from an EMBL/GenBank/DDBJ whole genome shotgun (WGS) entry which is preliminary data.</text>
</comment>
<dbReference type="PANTHER" id="PTHR30121:SF6">
    <property type="entry name" value="SLR6007 PROTEIN"/>
    <property type="match status" value="1"/>
</dbReference>
<gene>
    <name evidence="3" type="ORF">EII21_10800</name>
</gene>
<protein>
    <submittedName>
        <fullName evidence="3">DUF853 family protein</fullName>
    </submittedName>
</protein>